<keyword evidence="5" id="KW-0539">Nucleus</keyword>
<dbReference type="SUPFAM" id="SSF101936">
    <property type="entry name" value="DNA-binding pseudobarrel domain"/>
    <property type="match status" value="1"/>
</dbReference>
<dbReference type="HOGENOM" id="CLU_2501171_0_0_1"/>
<dbReference type="Gene3D" id="2.40.330.10">
    <property type="entry name" value="DNA-binding pseudobarrel domain"/>
    <property type="match status" value="1"/>
</dbReference>
<proteinExistence type="predicted"/>
<sequence>MGKMPANGRSARSTTAEESEYSLIITGLSTNATTADITIAKSPDGRYNLTEGWKEFITKADIKEGQTCAFHLYKKNGKVELMVMTL</sequence>
<dbReference type="Proteomes" id="UP000032180">
    <property type="component" value="Chromosome 1"/>
</dbReference>
<protein>
    <recommendedName>
        <fullName evidence="6">TF-B3 domain-containing protein</fullName>
    </recommendedName>
</protein>
<evidence type="ECO:0000256" key="3">
    <source>
        <dbReference type="ARBA" id="ARBA00023125"/>
    </source>
</evidence>
<dbReference type="AlphaFoldDB" id="A0A0D9UXT5"/>
<comment type="subcellular location">
    <subcellularLocation>
        <location evidence="1">Nucleus</location>
    </subcellularLocation>
</comment>
<reference evidence="7" key="3">
    <citation type="submission" date="2015-04" db="UniProtKB">
        <authorList>
            <consortium name="EnsemblPlants"/>
        </authorList>
    </citation>
    <scope>IDENTIFICATION</scope>
</reference>
<keyword evidence="3" id="KW-0238">DNA-binding</keyword>
<dbReference type="PROSITE" id="PS50863">
    <property type="entry name" value="B3"/>
    <property type="match status" value="1"/>
</dbReference>
<dbReference type="InterPro" id="IPR015300">
    <property type="entry name" value="DNA-bd_pseudobarrel_sf"/>
</dbReference>
<keyword evidence="2" id="KW-0805">Transcription regulation</keyword>
<accession>A0A0D9UXT5</accession>
<dbReference type="Gramene" id="LPERR01G05610.1">
    <property type="protein sequence ID" value="LPERR01G05610.1"/>
    <property type="gene ID" value="LPERR01G05610"/>
</dbReference>
<evidence type="ECO:0000256" key="2">
    <source>
        <dbReference type="ARBA" id="ARBA00023015"/>
    </source>
</evidence>
<keyword evidence="4" id="KW-0804">Transcription</keyword>
<dbReference type="InterPro" id="IPR003340">
    <property type="entry name" value="B3_DNA-bd"/>
</dbReference>
<evidence type="ECO:0000256" key="1">
    <source>
        <dbReference type="ARBA" id="ARBA00004123"/>
    </source>
</evidence>
<evidence type="ECO:0000259" key="6">
    <source>
        <dbReference type="PROSITE" id="PS50863"/>
    </source>
</evidence>
<evidence type="ECO:0000313" key="8">
    <source>
        <dbReference type="Proteomes" id="UP000032180"/>
    </source>
</evidence>
<organism evidence="7 8">
    <name type="scientific">Leersia perrieri</name>
    <dbReference type="NCBI Taxonomy" id="77586"/>
    <lineage>
        <taxon>Eukaryota</taxon>
        <taxon>Viridiplantae</taxon>
        <taxon>Streptophyta</taxon>
        <taxon>Embryophyta</taxon>
        <taxon>Tracheophyta</taxon>
        <taxon>Spermatophyta</taxon>
        <taxon>Magnoliopsida</taxon>
        <taxon>Liliopsida</taxon>
        <taxon>Poales</taxon>
        <taxon>Poaceae</taxon>
        <taxon>BOP clade</taxon>
        <taxon>Oryzoideae</taxon>
        <taxon>Oryzeae</taxon>
        <taxon>Oryzinae</taxon>
        <taxon>Leersia</taxon>
    </lineage>
</organism>
<dbReference type="EnsemblPlants" id="LPERR01G05610.1">
    <property type="protein sequence ID" value="LPERR01G05610.1"/>
    <property type="gene ID" value="LPERR01G05610"/>
</dbReference>
<feature type="domain" description="TF-B3" evidence="6">
    <location>
        <begin position="1"/>
        <end position="86"/>
    </location>
</feature>
<evidence type="ECO:0000256" key="5">
    <source>
        <dbReference type="ARBA" id="ARBA00023242"/>
    </source>
</evidence>
<reference evidence="8" key="2">
    <citation type="submission" date="2013-12" db="EMBL/GenBank/DDBJ databases">
        <authorList>
            <person name="Yu Y."/>
            <person name="Lee S."/>
            <person name="de Baynast K."/>
            <person name="Wissotski M."/>
            <person name="Liu L."/>
            <person name="Talag J."/>
            <person name="Goicoechea J."/>
            <person name="Angelova A."/>
            <person name="Jetty R."/>
            <person name="Kudrna D."/>
            <person name="Golser W."/>
            <person name="Rivera L."/>
            <person name="Zhang J."/>
            <person name="Wing R."/>
        </authorList>
    </citation>
    <scope>NUCLEOTIDE SEQUENCE</scope>
</reference>
<evidence type="ECO:0000313" key="7">
    <source>
        <dbReference type="EnsemblPlants" id="LPERR01G05610.1"/>
    </source>
</evidence>
<evidence type="ECO:0000256" key="4">
    <source>
        <dbReference type="ARBA" id="ARBA00023163"/>
    </source>
</evidence>
<dbReference type="GO" id="GO:0005634">
    <property type="term" value="C:nucleus"/>
    <property type="evidence" value="ECO:0007669"/>
    <property type="project" value="UniProtKB-SubCell"/>
</dbReference>
<reference evidence="7 8" key="1">
    <citation type="submission" date="2012-08" db="EMBL/GenBank/DDBJ databases">
        <title>Oryza genome evolution.</title>
        <authorList>
            <person name="Wing R.A."/>
        </authorList>
    </citation>
    <scope>NUCLEOTIDE SEQUENCE</scope>
</reference>
<keyword evidence="8" id="KW-1185">Reference proteome</keyword>
<dbReference type="GO" id="GO:0003677">
    <property type="term" value="F:DNA binding"/>
    <property type="evidence" value="ECO:0007669"/>
    <property type="project" value="UniProtKB-KW"/>
</dbReference>
<name>A0A0D9UXT5_9ORYZ</name>